<keyword evidence="2" id="KW-0067">ATP-binding</keyword>
<organism evidence="4 5">
    <name type="scientific">Limibacillus halophilus</name>
    <dbReference type="NCBI Taxonomy" id="1579333"/>
    <lineage>
        <taxon>Bacteria</taxon>
        <taxon>Pseudomonadati</taxon>
        <taxon>Pseudomonadota</taxon>
        <taxon>Alphaproteobacteria</taxon>
        <taxon>Rhodospirillales</taxon>
        <taxon>Rhodovibrionaceae</taxon>
        <taxon>Limibacillus</taxon>
    </lineage>
</organism>
<accession>A0A839SY44</accession>
<dbReference type="Gene3D" id="3.40.50.300">
    <property type="entry name" value="P-loop containing nucleotide triphosphate hydrolases"/>
    <property type="match status" value="1"/>
</dbReference>
<dbReference type="SUPFAM" id="SSF52540">
    <property type="entry name" value="P-loop containing nucleoside triphosphate hydrolases"/>
    <property type="match status" value="1"/>
</dbReference>
<feature type="region of interest" description="Disordered" evidence="3">
    <location>
        <begin position="375"/>
        <end position="410"/>
    </location>
</feature>
<dbReference type="InterPro" id="IPR005654">
    <property type="entry name" value="ATPase_AFG1-like"/>
</dbReference>
<feature type="compositionally biased region" description="Basic and acidic residues" evidence="3">
    <location>
        <begin position="375"/>
        <end position="388"/>
    </location>
</feature>
<dbReference type="Proteomes" id="UP000581135">
    <property type="component" value="Unassembled WGS sequence"/>
</dbReference>
<name>A0A839SY44_9PROT</name>
<dbReference type="EMBL" id="JACHXA010000008">
    <property type="protein sequence ID" value="MBB3066456.1"/>
    <property type="molecule type" value="Genomic_DNA"/>
</dbReference>
<gene>
    <name evidence="4" type="ORF">FHR98_002762</name>
</gene>
<dbReference type="PANTHER" id="PTHR12169">
    <property type="entry name" value="ATPASE N2B"/>
    <property type="match status" value="1"/>
</dbReference>
<evidence type="ECO:0000256" key="2">
    <source>
        <dbReference type="ARBA" id="ARBA00022840"/>
    </source>
</evidence>
<dbReference type="GO" id="GO:0051301">
    <property type="term" value="P:cell division"/>
    <property type="evidence" value="ECO:0007669"/>
    <property type="project" value="UniProtKB-KW"/>
</dbReference>
<dbReference type="PANTHER" id="PTHR12169:SF6">
    <property type="entry name" value="AFG1-LIKE ATPASE"/>
    <property type="match status" value="1"/>
</dbReference>
<evidence type="ECO:0000256" key="3">
    <source>
        <dbReference type="SAM" id="MobiDB-lite"/>
    </source>
</evidence>
<evidence type="ECO:0000256" key="1">
    <source>
        <dbReference type="ARBA" id="ARBA00022741"/>
    </source>
</evidence>
<keyword evidence="1" id="KW-0547">Nucleotide-binding</keyword>
<dbReference type="RefSeq" id="WP_183417267.1">
    <property type="nucleotide sequence ID" value="NZ_JACHXA010000008.1"/>
</dbReference>
<keyword evidence="4" id="KW-0131">Cell cycle</keyword>
<proteinExistence type="predicted"/>
<comment type="caution">
    <text evidence="4">The sequence shown here is derived from an EMBL/GenBank/DDBJ whole genome shotgun (WGS) entry which is preliminary data.</text>
</comment>
<dbReference type="GO" id="GO:0005524">
    <property type="term" value="F:ATP binding"/>
    <property type="evidence" value="ECO:0007669"/>
    <property type="project" value="UniProtKB-KW"/>
</dbReference>
<dbReference type="InterPro" id="IPR027417">
    <property type="entry name" value="P-loop_NTPase"/>
</dbReference>
<evidence type="ECO:0000313" key="5">
    <source>
        <dbReference type="Proteomes" id="UP000581135"/>
    </source>
</evidence>
<dbReference type="GO" id="GO:0016887">
    <property type="term" value="F:ATP hydrolysis activity"/>
    <property type="evidence" value="ECO:0007669"/>
    <property type="project" value="InterPro"/>
</dbReference>
<reference evidence="4 5" key="1">
    <citation type="submission" date="2020-08" db="EMBL/GenBank/DDBJ databases">
        <title>Genomic Encyclopedia of Type Strains, Phase III (KMG-III): the genomes of soil and plant-associated and newly described type strains.</title>
        <authorList>
            <person name="Whitman W."/>
        </authorList>
    </citation>
    <scope>NUCLEOTIDE SEQUENCE [LARGE SCALE GENOMIC DNA]</scope>
    <source>
        <strain evidence="4 5">CECT 8803</strain>
    </source>
</reference>
<protein>
    <submittedName>
        <fullName evidence="4">Cell division protein ZapE</fullName>
    </submittedName>
</protein>
<dbReference type="GO" id="GO:0005737">
    <property type="term" value="C:cytoplasm"/>
    <property type="evidence" value="ECO:0007669"/>
    <property type="project" value="TreeGrafter"/>
</dbReference>
<keyword evidence="5" id="KW-1185">Reference proteome</keyword>
<sequence>MEKRTSSPEGPQARYQRWLAEGAVKPDSAQAAAAEKLQALHEALQGYRPSSSNGKSLLARLGFASRKSSGEVPLGLYLFGPVGRGKSMLMDLFHETAPVRLKRRVHFHAFMQEVHDELHAWRQETKGQETDPLPRLAAALAERVHLLCFDEFHVVNIADAMILGRLFEALFDAGVVVVATSNWPPERLYEGGLQRDRFLPFIELLQERTDAFDLGEGLDYRIARLRDMPTYHTPLGERSSAALNRAFERLTDGAQPHAGSVKVKGREIPVSRCARGVARFTFEELCAKPLGAGDYLSLARHFHSFILSDIPALGPDRRNEARRFMTLIDALYEHHCNLIVSAAALPESLYPEGDGTFEFQRTVSRLQEMQSKDYIAKPHLAARERQRPNTDGPAPIETKLNGAKPTAATE</sequence>
<dbReference type="NCBIfam" id="NF040713">
    <property type="entry name" value="ZapE"/>
    <property type="match status" value="1"/>
</dbReference>
<evidence type="ECO:0000313" key="4">
    <source>
        <dbReference type="EMBL" id="MBB3066456.1"/>
    </source>
</evidence>
<dbReference type="AlphaFoldDB" id="A0A839SY44"/>
<dbReference type="Pfam" id="PF03969">
    <property type="entry name" value="AFG1_ATPase"/>
    <property type="match status" value="1"/>
</dbReference>
<keyword evidence="4" id="KW-0132">Cell division</keyword>